<dbReference type="EMBL" id="CP015518">
    <property type="protein sequence ID" value="APG24030.1"/>
    <property type="molecule type" value="Genomic_DNA"/>
</dbReference>
<organism evidence="1 2">
    <name type="scientific">Syntrophotalea acetylenica</name>
    <name type="common">Pelobacter acetylenicus</name>
    <dbReference type="NCBI Taxonomy" id="29542"/>
    <lineage>
        <taxon>Bacteria</taxon>
        <taxon>Pseudomonadati</taxon>
        <taxon>Thermodesulfobacteriota</taxon>
        <taxon>Desulfuromonadia</taxon>
        <taxon>Desulfuromonadales</taxon>
        <taxon>Syntrophotaleaceae</taxon>
        <taxon>Syntrophotalea</taxon>
    </lineage>
</organism>
<dbReference type="Proteomes" id="UP000182264">
    <property type="component" value="Chromosome"/>
</dbReference>
<accession>A0A1L3GDK6</accession>
<evidence type="ECO:0000313" key="1">
    <source>
        <dbReference type="EMBL" id="APG24030.1"/>
    </source>
</evidence>
<protein>
    <submittedName>
        <fullName evidence="1">Uncharacterized protein</fullName>
    </submittedName>
</protein>
<dbReference type="AlphaFoldDB" id="A0A1L3GDK6"/>
<reference evidence="1 2" key="1">
    <citation type="journal article" date="2017" name="Genome Announc.">
        <title>Complete Genome Sequences of Two Acetylene-Fermenting Pelobacter acetylenicus Strains.</title>
        <authorList>
            <person name="Sutton J.M."/>
            <person name="Baesman S.M."/>
            <person name="Fierst J.L."/>
            <person name="Poret-Peterson A.T."/>
            <person name="Oremland R.S."/>
            <person name="Dunlap D.S."/>
            <person name="Akob D.M."/>
        </authorList>
    </citation>
    <scope>NUCLEOTIDE SEQUENCE [LARGE SCALE GENOMIC DNA]</scope>
    <source>
        <strain evidence="1 2">DSM 3247</strain>
    </source>
</reference>
<name>A0A1L3GDK6_SYNAC</name>
<evidence type="ECO:0000313" key="2">
    <source>
        <dbReference type="Proteomes" id="UP000182264"/>
    </source>
</evidence>
<sequence>MQHNYENNPFDIPWPMRGSRMAQSLLITPLEHLFGIRQFRKLYQLLPETSSPEAFCQAALEALSVGCV</sequence>
<dbReference type="KEGG" id="pace:A6070_11195"/>
<dbReference type="STRING" id="29542.A6070_11195"/>
<dbReference type="OrthoDB" id="1113830at2"/>
<gene>
    <name evidence="1" type="ORF">A7E75_02570</name>
</gene>
<keyword evidence="2" id="KW-1185">Reference proteome</keyword>
<proteinExistence type="predicted"/>
<dbReference type="RefSeq" id="WP_072285846.1">
    <property type="nucleotide sequence ID" value="NZ_CP015455.1"/>
</dbReference>